<accession>A0A9P6U5A3</accession>
<dbReference type="Pfam" id="PF04188">
    <property type="entry name" value="Mannosyl_trans2"/>
    <property type="match status" value="1"/>
</dbReference>
<keyword evidence="11 12" id="KW-0472">Membrane</keyword>
<dbReference type="EMBL" id="JAAAJB010000225">
    <property type="protein sequence ID" value="KAG0261157.1"/>
    <property type="molecule type" value="Genomic_DNA"/>
</dbReference>
<feature type="transmembrane region" description="Helical" evidence="12">
    <location>
        <begin position="371"/>
        <end position="388"/>
    </location>
</feature>
<evidence type="ECO:0000256" key="2">
    <source>
        <dbReference type="ARBA" id="ARBA00004687"/>
    </source>
</evidence>
<evidence type="ECO:0000256" key="9">
    <source>
        <dbReference type="ARBA" id="ARBA00022824"/>
    </source>
</evidence>
<dbReference type="GO" id="GO:0005789">
    <property type="term" value="C:endoplasmic reticulum membrane"/>
    <property type="evidence" value="ECO:0007669"/>
    <property type="project" value="UniProtKB-SubCell"/>
</dbReference>
<comment type="pathway">
    <text evidence="2 12">Glycolipid biosynthesis; glycosylphosphatidylinositol-anchor biosynthesis.</text>
</comment>
<feature type="transmembrane region" description="Helical" evidence="12">
    <location>
        <begin position="426"/>
        <end position="447"/>
    </location>
</feature>
<keyword evidence="8 12" id="KW-0812">Transmembrane</keyword>
<feature type="transmembrane region" description="Helical" evidence="12">
    <location>
        <begin position="232"/>
        <end position="253"/>
    </location>
</feature>
<keyword evidence="14" id="KW-1185">Reference proteome</keyword>
<dbReference type="GO" id="GO:0006506">
    <property type="term" value="P:GPI anchor biosynthetic process"/>
    <property type="evidence" value="ECO:0007669"/>
    <property type="project" value="UniProtKB-KW"/>
</dbReference>
<evidence type="ECO:0000256" key="5">
    <source>
        <dbReference type="ARBA" id="ARBA00022502"/>
    </source>
</evidence>
<feature type="transmembrane region" description="Helical" evidence="12">
    <location>
        <begin position="145"/>
        <end position="167"/>
    </location>
</feature>
<dbReference type="PANTHER" id="PTHR12468">
    <property type="entry name" value="GPI MANNOSYLTRANSFERASE 2"/>
    <property type="match status" value="1"/>
</dbReference>
<dbReference type="OrthoDB" id="10252502at2759"/>
<feature type="transmembrane region" description="Helical" evidence="12">
    <location>
        <begin position="12"/>
        <end position="32"/>
    </location>
</feature>
<dbReference type="GO" id="GO:0000009">
    <property type="term" value="F:alpha-1,6-mannosyltransferase activity"/>
    <property type="evidence" value="ECO:0007669"/>
    <property type="project" value="InterPro"/>
</dbReference>
<proteinExistence type="inferred from homology"/>
<comment type="caution">
    <text evidence="13">The sequence shown here is derived from an EMBL/GenBank/DDBJ whole genome shotgun (WGS) entry which is preliminary data.</text>
</comment>
<feature type="transmembrane region" description="Helical" evidence="12">
    <location>
        <begin position="112"/>
        <end position="133"/>
    </location>
</feature>
<keyword evidence="6 12" id="KW-0328">Glycosyltransferase</keyword>
<evidence type="ECO:0000256" key="1">
    <source>
        <dbReference type="ARBA" id="ARBA00004477"/>
    </source>
</evidence>
<protein>
    <recommendedName>
        <fullName evidence="4 12">GPI mannosyltransferase 2</fullName>
        <ecNumber evidence="12">2.4.1.-</ecNumber>
    </recommendedName>
</protein>
<keyword evidence="7 12" id="KW-0808">Transferase</keyword>
<comment type="similarity">
    <text evidence="3 12">Belongs to the PIGV family.</text>
</comment>
<dbReference type="GO" id="GO:0004376">
    <property type="term" value="F:GPI mannosyltransferase activity"/>
    <property type="evidence" value="ECO:0007669"/>
    <property type="project" value="InterPro"/>
</dbReference>
<evidence type="ECO:0000313" key="14">
    <source>
        <dbReference type="Proteomes" id="UP000807716"/>
    </source>
</evidence>
<evidence type="ECO:0000313" key="13">
    <source>
        <dbReference type="EMBL" id="KAG0261157.1"/>
    </source>
</evidence>
<evidence type="ECO:0000256" key="11">
    <source>
        <dbReference type="ARBA" id="ARBA00023136"/>
    </source>
</evidence>
<name>A0A9P6U5A3_9FUNG</name>
<keyword evidence="10 12" id="KW-1133">Transmembrane helix</keyword>
<sequence length="451" mass="50502">MQTSSRAGTIALYALYSRLFIWAIAVASHALIQDYDSALELILPIDTPTQRLFKGVFGVFLRWDAFYFTHIAEKGYVFEQEHAFFPLVPALMRLMANAASKLLPGVLTYQQLIVISGVLVANASFILAAVQLYRLSRQLFRDEPFAFLSGLMYVLTPSGIFSSAIYTESTFAALTFTGMLFAAKRQYLLAAVTWSISSTARSNGILYAGFFVYDLVVRMDLHRSIVHKAWQIIKAIVLSLISCTGFAAVQAYGYSLYCMNDSSAVAARPWCDKMPPLIYTFVQDYYWYFEVKQIPNFLMAAPMIFLSTMGIVRYVQHDWDRVRTLGRSSRSMLIQGEGTSDGRATHAMAQKQSSTRKNRAAAAAAKGPSPFLSDAIFAHVVLWAVLLVTNVTTMHIQIITRAFSCMPPVYWYAAHQYRDGKATVQTMATTVFFVLYSLVGIILYANFFPPA</sequence>
<keyword evidence="9 12" id="KW-0256">Endoplasmic reticulum</keyword>
<feature type="transmembrane region" description="Helical" evidence="12">
    <location>
        <begin position="294"/>
        <end position="315"/>
    </location>
</feature>
<dbReference type="AlphaFoldDB" id="A0A9P6U5A3"/>
<dbReference type="Proteomes" id="UP000807716">
    <property type="component" value="Unassembled WGS sequence"/>
</dbReference>
<keyword evidence="5 12" id="KW-0337">GPI-anchor biosynthesis</keyword>
<gene>
    <name evidence="13" type="ORF">DFQ27_003119</name>
</gene>
<evidence type="ECO:0000256" key="6">
    <source>
        <dbReference type="ARBA" id="ARBA00022676"/>
    </source>
</evidence>
<organism evidence="13 14">
    <name type="scientific">Actinomortierella ambigua</name>
    <dbReference type="NCBI Taxonomy" id="1343610"/>
    <lineage>
        <taxon>Eukaryota</taxon>
        <taxon>Fungi</taxon>
        <taxon>Fungi incertae sedis</taxon>
        <taxon>Mucoromycota</taxon>
        <taxon>Mortierellomycotina</taxon>
        <taxon>Mortierellomycetes</taxon>
        <taxon>Mortierellales</taxon>
        <taxon>Mortierellaceae</taxon>
        <taxon>Actinomortierella</taxon>
    </lineage>
</organism>
<dbReference type="GO" id="GO:0031501">
    <property type="term" value="C:mannosyltransferase complex"/>
    <property type="evidence" value="ECO:0007669"/>
    <property type="project" value="TreeGrafter"/>
</dbReference>
<feature type="transmembrane region" description="Helical" evidence="12">
    <location>
        <begin position="187"/>
        <end position="212"/>
    </location>
</feature>
<evidence type="ECO:0000256" key="4">
    <source>
        <dbReference type="ARBA" id="ARBA00013795"/>
    </source>
</evidence>
<comment type="subcellular location">
    <subcellularLocation>
        <location evidence="1 12">Endoplasmic reticulum membrane</location>
        <topology evidence="1 12">Multi-pass membrane protein</topology>
    </subcellularLocation>
</comment>
<reference evidence="13" key="1">
    <citation type="journal article" date="2020" name="Fungal Divers.">
        <title>Resolving the Mortierellaceae phylogeny through synthesis of multi-gene phylogenetics and phylogenomics.</title>
        <authorList>
            <person name="Vandepol N."/>
            <person name="Liber J."/>
            <person name="Desiro A."/>
            <person name="Na H."/>
            <person name="Kennedy M."/>
            <person name="Barry K."/>
            <person name="Grigoriev I.V."/>
            <person name="Miller A.N."/>
            <person name="O'Donnell K."/>
            <person name="Stajich J.E."/>
            <person name="Bonito G."/>
        </authorList>
    </citation>
    <scope>NUCLEOTIDE SEQUENCE</scope>
    <source>
        <strain evidence="13">BC1065</strain>
    </source>
</reference>
<dbReference type="PANTHER" id="PTHR12468:SF2">
    <property type="entry name" value="GPI MANNOSYLTRANSFERASE 2"/>
    <property type="match status" value="1"/>
</dbReference>
<evidence type="ECO:0000256" key="10">
    <source>
        <dbReference type="ARBA" id="ARBA00022989"/>
    </source>
</evidence>
<dbReference type="EC" id="2.4.1.-" evidence="12"/>
<evidence type="ECO:0000256" key="7">
    <source>
        <dbReference type="ARBA" id="ARBA00022679"/>
    </source>
</evidence>
<comment type="function">
    <text evidence="12">Mannosyltransferase involved in glycosylphosphatidylinositol-anchor biosynthesis.</text>
</comment>
<evidence type="ECO:0000256" key="12">
    <source>
        <dbReference type="RuleBase" id="RU363112"/>
    </source>
</evidence>
<evidence type="ECO:0000256" key="3">
    <source>
        <dbReference type="ARBA" id="ARBA00008698"/>
    </source>
</evidence>
<evidence type="ECO:0000256" key="8">
    <source>
        <dbReference type="ARBA" id="ARBA00022692"/>
    </source>
</evidence>
<dbReference type="InterPro" id="IPR007315">
    <property type="entry name" value="PIG-V/Gpi18"/>
</dbReference>